<evidence type="ECO:0008006" key="5">
    <source>
        <dbReference type="Google" id="ProtNLM"/>
    </source>
</evidence>
<name>A0A1G4B152_9PEZI</name>
<dbReference type="RefSeq" id="XP_022472273.1">
    <property type="nucleotide sequence ID" value="XM_022621264.1"/>
</dbReference>
<feature type="signal peptide" evidence="2">
    <location>
        <begin position="1"/>
        <end position="24"/>
    </location>
</feature>
<gene>
    <name evidence="3" type="ORF">CORC01_09635</name>
</gene>
<organism evidence="3 4">
    <name type="scientific">Colletotrichum orchidophilum</name>
    <dbReference type="NCBI Taxonomy" id="1209926"/>
    <lineage>
        <taxon>Eukaryota</taxon>
        <taxon>Fungi</taxon>
        <taxon>Dikarya</taxon>
        <taxon>Ascomycota</taxon>
        <taxon>Pezizomycotina</taxon>
        <taxon>Sordariomycetes</taxon>
        <taxon>Hypocreomycetidae</taxon>
        <taxon>Glomerellales</taxon>
        <taxon>Glomerellaceae</taxon>
        <taxon>Colletotrichum</taxon>
    </lineage>
</organism>
<reference evidence="3 4" key="1">
    <citation type="submission" date="2016-09" db="EMBL/GenBank/DDBJ databases">
        <authorList>
            <person name="Capua I."/>
            <person name="De Benedictis P."/>
            <person name="Joannis T."/>
            <person name="Lombin L.H."/>
            <person name="Cattoli G."/>
        </authorList>
    </citation>
    <scope>NUCLEOTIDE SEQUENCE [LARGE SCALE GENOMIC DNA]</scope>
    <source>
        <strain evidence="3 4">IMI 309357</strain>
    </source>
</reference>
<evidence type="ECO:0000256" key="1">
    <source>
        <dbReference type="SAM" id="MobiDB-lite"/>
    </source>
</evidence>
<dbReference type="GeneID" id="34562774"/>
<dbReference type="EMBL" id="MJBS01000088">
    <property type="protein sequence ID" value="OHE95111.1"/>
    <property type="molecule type" value="Genomic_DNA"/>
</dbReference>
<keyword evidence="4" id="KW-1185">Reference proteome</keyword>
<keyword evidence="2" id="KW-0732">Signal</keyword>
<evidence type="ECO:0000313" key="3">
    <source>
        <dbReference type="EMBL" id="OHE95111.1"/>
    </source>
</evidence>
<evidence type="ECO:0000256" key="2">
    <source>
        <dbReference type="SAM" id="SignalP"/>
    </source>
</evidence>
<sequence>MMESGVFLMRLMVLLVIVTRVVQDVRIASIWTKRDRITTDGSGVGERMRDSRTATRHKRTKKCIA</sequence>
<feature type="chain" id="PRO_5009602361" description="Secreted protein" evidence="2">
    <location>
        <begin position="25"/>
        <end position="65"/>
    </location>
</feature>
<proteinExistence type="predicted"/>
<protein>
    <recommendedName>
        <fullName evidence="5">Secreted protein</fullName>
    </recommendedName>
</protein>
<accession>A0A1G4B152</accession>
<evidence type="ECO:0000313" key="4">
    <source>
        <dbReference type="Proteomes" id="UP000176998"/>
    </source>
</evidence>
<feature type="compositionally biased region" description="Basic residues" evidence="1">
    <location>
        <begin position="54"/>
        <end position="65"/>
    </location>
</feature>
<dbReference type="AlphaFoldDB" id="A0A1G4B152"/>
<dbReference type="OrthoDB" id="10425738at2759"/>
<feature type="region of interest" description="Disordered" evidence="1">
    <location>
        <begin position="40"/>
        <end position="65"/>
    </location>
</feature>
<comment type="caution">
    <text evidence="3">The sequence shown here is derived from an EMBL/GenBank/DDBJ whole genome shotgun (WGS) entry which is preliminary data.</text>
</comment>
<dbReference type="Proteomes" id="UP000176998">
    <property type="component" value="Unassembled WGS sequence"/>
</dbReference>